<accession>A0A6L9EC64</accession>
<keyword evidence="5" id="KW-0472">Membrane</keyword>
<evidence type="ECO:0000256" key="4">
    <source>
        <dbReference type="ARBA" id="ARBA00022989"/>
    </source>
</evidence>
<evidence type="ECO:0000256" key="2">
    <source>
        <dbReference type="ARBA" id="ARBA00022475"/>
    </source>
</evidence>
<keyword evidence="2" id="KW-1003">Cell membrane</keyword>
<organism evidence="7 8">
    <name type="scientific">Poritiphilus flavus</name>
    <dbReference type="NCBI Taxonomy" id="2697053"/>
    <lineage>
        <taxon>Bacteria</taxon>
        <taxon>Pseudomonadati</taxon>
        <taxon>Bacteroidota</taxon>
        <taxon>Flavobacteriia</taxon>
        <taxon>Flavobacteriales</taxon>
        <taxon>Flavobacteriaceae</taxon>
        <taxon>Poritiphilus</taxon>
    </lineage>
</organism>
<evidence type="ECO:0000256" key="3">
    <source>
        <dbReference type="ARBA" id="ARBA00022692"/>
    </source>
</evidence>
<keyword evidence="8" id="KW-1185">Reference proteome</keyword>
<sequence>MKKIHSFHVAIVLILLVSCAEKKQYAHSATPTEVVAKVRKAASHLEDKGLEGLSQLRDPNSEFSWKDTYVFSFNCSEDRVLANPAFPDKVGGDIKKHTDYNGFRYGLKMCEESDNVNGVWIEYLWPKPGGGQPLRKISYVITVKSLNIQVGAGIYNEDIGMAELNRLIQ</sequence>
<evidence type="ECO:0000256" key="5">
    <source>
        <dbReference type="ARBA" id="ARBA00023136"/>
    </source>
</evidence>
<keyword evidence="4" id="KW-1133">Transmembrane helix</keyword>
<feature type="domain" description="Single Cache" evidence="6">
    <location>
        <begin position="64"/>
        <end position="159"/>
    </location>
</feature>
<dbReference type="PROSITE" id="PS51257">
    <property type="entry name" value="PROKAR_LIPOPROTEIN"/>
    <property type="match status" value="1"/>
</dbReference>
<dbReference type="Proteomes" id="UP000475249">
    <property type="component" value="Unassembled WGS sequence"/>
</dbReference>
<evidence type="ECO:0000259" key="6">
    <source>
        <dbReference type="Pfam" id="PF17200"/>
    </source>
</evidence>
<evidence type="ECO:0000313" key="7">
    <source>
        <dbReference type="EMBL" id="NAS12232.1"/>
    </source>
</evidence>
<dbReference type="EMBL" id="WXYO01000004">
    <property type="protein sequence ID" value="NAS12232.1"/>
    <property type="molecule type" value="Genomic_DNA"/>
</dbReference>
<gene>
    <name evidence="7" type="ORF">GTQ38_09480</name>
</gene>
<comment type="caution">
    <text evidence="7">The sequence shown here is derived from an EMBL/GenBank/DDBJ whole genome shotgun (WGS) entry which is preliminary data.</text>
</comment>
<evidence type="ECO:0000313" key="8">
    <source>
        <dbReference type="Proteomes" id="UP000475249"/>
    </source>
</evidence>
<comment type="subcellular location">
    <subcellularLocation>
        <location evidence="1">Cell membrane</location>
        <topology evidence="1">Multi-pass membrane protein</topology>
    </subcellularLocation>
</comment>
<keyword evidence="3" id="KW-0812">Transmembrane</keyword>
<dbReference type="AlphaFoldDB" id="A0A6L9EC64"/>
<evidence type="ECO:0000256" key="1">
    <source>
        <dbReference type="ARBA" id="ARBA00004651"/>
    </source>
</evidence>
<proteinExistence type="predicted"/>
<dbReference type="InterPro" id="IPR033480">
    <property type="entry name" value="sCache_2"/>
</dbReference>
<reference evidence="7 8" key="1">
    <citation type="submission" date="2020-01" db="EMBL/GenBank/DDBJ databases">
        <title>Bacteria diversity of Porities sp.</title>
        <authorList>
            <person name="Wang G."/>
        </authorList>
    </citation>
    <scope>NUCLEOTIDE SEQUENCE [LARGE SCALE GENOMIC DNA]</scope>
    <source>
        <strain evidence="7 8">R33</strain>
    </source>
</reference>
<dbReference type="Pfam" id="PF17200">
    <property type="entry name" value="sCache_2"/>
    <property type="match status" value="1"/>
</dbReference>
<protein>
    <submittedName>
        <fullName evidence="7">Calcium:proton antiporter</fullName>
    </submittedName>
</protein>
<dbReference type="RefSeq" id="WP_161435275.1">
    <property type="nucleotide sequence ID" value="NZ_WXYO01000004.1"/>
</dbReference>
<dbReference type="Gene3D" id="3.30.450.20">
    <property type="entry name" value="PAS domain"/>
    <property type="match status" value="1"/>
</dbReference>
<dbReference type="GO" id="GO:0005886">
    <property type="term" value="C:plasma membrane"/>
    <property type="evidence" value="ECO:0007669"/>
    <property type="project" value="UniProtKB-SubCell"/>
</dbReference>
<name>A0A6L9EC64_9FLAO</name>